<accession>A0A1Y4LMY8</accession>
<evidence type="ECO:0000313" key="2">
    <source>
        <dbReference type="EMBL" id="OUP56879.1"/>
    </source>
</evidence>
<feature type="region of interest" description="Disordered" evidence="1">
    <location>
        <begin position="1"/>
        <end position="26"/>
    </location>
</feature>
<dbReference type="AlphaFoldDB" id="A0A1Y4LMY8"/>
<evidence type="ECO:0000256" key="1">
    <source>
        <dbReference type="SAM" id="MobiDB-lite"/>
    </source>
</evidence>
<sequence length="62" mass="6835">MSSAAQTGSQADCDRAAHKGKTACKQDVEDAQKVRKMKKSAACMQQTQEGIKKYRQLVDSCR</sequence>
<protein>
    <submittedName>
        <fullName evidence="2">Uncharacterized protein</fullName>
    </submittedName>
</protein>
<evidence type="ECO:0000313" key="3">
    <source>
        <dbReference type="Proteomes" id="UP000195326"/>
    </source>
</evidence>
<feature type="compositionally biased region" description="Polar residues" evidence="1">
    <location>
        <begin position="1"/>
        <end position="10"/>
    </location>
</feature>
<dbReference type="EMBL" id="NFKL01000016">
    <property type="protein sequence ID" value="OUP56879.1"/>
    <property type="molecule type" value="Genomic_DNA"/>
</dbReference>
<dbReference type="Proteomes" id="UP000195326">
    <property type="component" value="Unassembled WGS sequence"/>
</dbReference>
<name>A0A1Y4LMY8_9FIRM</name>
<comment type="caution">
    <text evidence="2">The sequence shown here is derived from an EMBL/GenBank/DDBJ whole genome shotgun (WGS) entry which is preliminary data.</text>
</comment>
<organism evidence="2 3">
    <name type="scientific">Butyricicoccus pullicaecorum</name>
    <dbReference type="NCBI Taxonomy" id="501571"/>
    <lineage>
        <taxon>Bacteria</taxon>
        <taxon>Bacillati</taxon>
        <taxon>Bacillota</taxon>
        <taxon>Clostridia</taxon>
        <taxon>Eubacteriales</taxon>
        <taxon>Butyricicoccaceae</taxon>
        <taxon>Butyricicoccus</taxon>
    </lineage>
</organism>
<gene>
    <name evidence="2" type="ORF">B5F15_11570</name>
</gene>
<proteinExistence type="predicted"/>
<reference evidence="3" key="1">
    <citation type="submission" date="2017-04" db="EMBL/GenBank/DDBJ databases">
        <title>Function of individual gut microbiota members based on whole genome sequencing of pure cultures obtained from chicken caecum.</title>
        <authorList>
            <person name="Medvecky M."/>
            <person name="Cejkova D."/>
            <person name="Polansky O."/>
            <person name="Karasova D."/>
            <person name="Kubasova T."/>
            <person name="Cizek A."/>
            <person name="Rychlik I."/>
        </authorList>
    </citation>
    <scope>NUCLEOTIDE SEQUENCE [LARGE SCALE GENOMIC DNA]</scope>
    <source>
        <strain evidence="3">An179</strain>
    </source>
</reference>